<dbReference type="EMBL" id="VWNA01000001">
    <property type="protein sequence ID" value="MQT11247.1"/>
    <property type="molecule type" value="Genomic_DNA"/>
</dbReference>
<sequence length="95" mass="10087">MTAIVSVHLTIRGRVQGVGYREWMRRTATALGLAGWVRNVSADRSVEAVISGPEGVVEEMIAACRRGPAAAEVTAVERRPGEAVAGGFEVLPTRV</sequence>
<gene>
    <name evidence="7" type="ORF">F0357_00870</name>
</gene>
<dbReference type="PROSITE" id="PS51160">
    <property type="entry name" value="ACYLPHOSPHATASE_3"/>
    <property type="match status" value="1"/>
</dbReference>
<evidence type="ECO:0000256" key="4">
    <source>
        <dbReference type="PROSITE-ProRule" id="PRU00520"/>
    </source>
</evidence>
<dbReference type="Proteomes" id="UP000332515">
    <property type="component" value="Unassembled WGS sequence"/>
</dbReference>
<dbReference type="GO" id="GO:0003998">
    <property type="term" value="F:acylphosphatase activity"/>
    <property type="evidence" value="ECO:0007669"/>
    <property type="project" value="UniProtKB-EC"/>
</dbReference>
<keyword evidence="4" id="KW-0378">Hydrolase</keyword>
<keyword evidence="8" id="KW-1185">Reference proteome</keyword>
<evidence type="ECO:0000313" key="8">
    <source>
        <dbReference type="Proteomes" id="UP000332515"/>
    </source>
</evidence>
<evidence type="ECO:0000259" key="6">
    <source>
        <dbReference type="PROSITE" id="PS51160"/>
    </source>
</evidence>
<name>A0A6A7XYQ0_9HYPH</name>
<evidence type="ECO:0000256" key="5">
    <source>
        <dbReference type="RuleBase" id="RU004168"/>
    </source>
</evidence>
<evidence type="ECO:0000256" key="1">
    <source>
        <dbReference type="ARBA" id="ARBA00005614"/>
    </source>
</evidence>
<accession>A0A6A7XYQ0</accession>
<evidence type="ECO:0000256" key="3">
    <source>
        <dbReference type="ARBA" id="ARBA00047645"/>
    </source>
</evidence>
<reference evidence="7 8" key="1">
    <citation type="submission" date="2019-09" db="EMBL/GenBank/DDBJ databases">
        <title>Segnochrobactrum spirostomi gen. nov., sp. nov., isolated from the ciliate Spirostomum cf. yagiui and description of a novel family, Segnochrobactraceae fam. nov. within the order Rhizobiales of the class Alphaproteobacteria.</title>
        <authorList>
            <person name="Akter S."/>
            <person name="Shazib S.U.A."/>
            <person name="Shin M.K."/>
        </authorList>
    </citation>
    <scope>NUCLEOTIDE SEQUENCE [LARGE SCALE GENOMIC DNA]</scope>
    <source>
        <strain evidence="7 8">Sp-1</strain>
    </source>
</reference>
<proteinExistence type="inferred from homology"/>
<dbReference type="PANTHER" id="PTHR47268:SF4">
    <property type="entry name" value="ACYLPHOSPHATASE"/>
    <property type="match status" value="1"/>
</dbReference>
<dbReference type="InterPro" id="IPR001792">
    <property type="entry name" value="Acylphosphatase-like_dom"/>
</dbReference>
<organism evidence="7 8">
    <name type="scientific">Segnochrobactrum spirostomi</name>
    <dbReference type="NCBI Taxonomy" id="2608987"/>
    <lineage>
        <taxon>Bacteria</taxon>
        <taxon>Pseudomonadati</taxon>
        <taxon>Pseudomonadota</taxon>
        <taxon>Alphaproteobacteria</taxon>
        <taxon>Hyphomicrobiales</taxon>
        <taxon>Segnochrobactraceae</taxon>
        <taxon>Segnochrobactrum</taxon>
    </lineage>
</organism>
<feature type="domain" description="Acylphosphatase-like" evidence="6">
    <location>
        <begin position="6"/>
        <end position="92"/>
    </location>
</feature>
<feature type="active site" evidence="4">
    <location>
        <position position="21"/>
    </location>
</feature>
<dbReference type="InterPro" id="IPR036046">
    <property type="entry name" value="Acylphosphatase-like_dom_sf"/>
</dbReference>
<dbReference type="EC" id="3.6.1.7" evidence="2 4"/>
<comment type="similarity">
    <text evidence="1 5">Belongs to the acylphosphatase family.</text>
</comment>
<dbReference type="Gene3D" id="3.30.70.100">
    <property type="match status" value="1"/>
</dbReference>
<evidence type="ECO:0000256" key="2">
    <source>
        <dbReference type="ARBA" id="ARBA00012150"/>
    </source>
</evidence>
<dbReference type="Pfam" id="PF00708">
    <property type="entry name" value="Acylphosphatase"/>
    <property type="match status" value="1"/>
</dbReference>
<protein>
    <recommendedName>
        <fullName evidence="2 4">acylphosphatase</fullName>
        <ecNumber evidence="2 4">3.6.1.7</ecNumber>
    </recommendedName>
</protein>
<evidence type="ECO:0000313" key="7">
    <source>
        <dbReference type="EMBL" id="MQT11247.1"/>
    </source>
</evidence>
<comment type="caution">
    <text evidence="7">The sequence shown here is derived from an EMBL/GenBank/DDBJ whole genome shotgun (WGS) entry which is preliminary data.</text>
</comment>
<dbReference type="SUPFAM" id="SSF54975">
    <property type="entry name" value="Acylphosphatase/BLUF domain-like"/>
    <property type="match status" value="1"/>
</dbReference>
<dbReference type="AlphaFoldDB" id="A0A6A7XYQ0"/>
<comment type="catalytic activity">
    <reaction evidence="3 4">
        <text>an acyl phosphate + H2O = a carboxylate + phosphate + H(+)</text>
        <dbReference type="Rhea" id="RHEA:14965"/>
        <dbReference type="ChEBI" id="CHEBI:15377"/>
        <dbReference type="ChEBI" id="CHEBI:15378"/>
        <dbReference type="ChEBI" id="CHEBI:29067"/>
        <dbReference type="ChEBI" id="CHEBI:43474"/>
        <dbReference type="ChEBI" id="CHEBI:59918"/>
        <dbReference type="EC" id="3.6.1.7"/>
    </reaction>
</comment>
<feature type="active site" evidence="4">
    <location>
        <position position="39"/>
    </location>
</feature>
<dbReference type="PANTHER" id="PTHR47268">
    <property type="entry name" value="ACYLPHOSPHATASE"/>
    <property type="match status" value="1"/>
</dbReference>
<dbReference type="RefSeq" id="WP_153477699.1">
    <property type="nucleotide sequence ID" value="NZ_VWNA01000001.1"/>
</dbReference>
<dbReference type="InterPro" id="IPR020456">
    <property type="entry name" value="Acylphosphatase"/>
</dbReference>